<evidence type="ECO:0000313" key="3">
    <source>
        <dbReference type="Proteomes" id="UP001291623"/>
    </source>
</evidence>
<dbReference type="GO" id="GO:0045087">
    <property type="term" value="P:innate immune response"/>
    <property type="evidence" value="ECO:0007669"/>
    <property type="project" value="InterPro"/>
</dbReference>
<dbReference type="PANTHER" id="PTHR34663">
    <property type="entry name" value="OS06G0637400 PROTEIN"/>
    <property type="match status" value="1"/>
</dbReference>
<dbReference type="AlphaFoldDB" id="A0AAE1SFA3"/>
<reference evidence="2" key="1">
    <citation type="submission" date="2023-12" db="EMBL/GenBank/DDBJ databases">
        <title>Genome assembly of Anisodus tanguticus.</title>
        <authorList>
            <person name="Wang Y.-J."/>
        </authorList>
    </citation>
    <scope>NUCLEOTIDE SEQUENCE</scope>
    <source>
        <strain evidence="2">KB-2021</strain>
        <tissue evidence="2">Leaf</tissue>
    </source>
</reference>
<comment type="caution">
    <text evidence="2">The sequence shown here is derived from an EMBL/GenBank/DDBJ whole genome shotgun (WGS) entry which is preliminary data.</text>
</comment>
<evidence type="ECO:0000313" key="2">
    <source>
        <dbReference type="EMBL" id="KAK4368419.1"/>
    </source>
</evidence>
<dbReference type="GO" id="GO:0050793">
    <property type="term" value="P:regulation of developmental process"/>
    <property type="evidence" value="ECO:0007669"/>
    <property type="project" value="InterPro"/>
</dbReference>
<name>A0AAE1SFA3_9SOLA</name>
<evidence type="ECO:0000256" key="1">
    <source>
        <dbReference type="SAM" id="MobiDB-lite"/>
    </source>
</evidence>
<sequence length="95" mass="9973">MVDGRQPIIGMRRGTQRVSMIDSLKCIARPLNILKIHGSGSGEKGAFDWLTLGSIKDGPSPGVGHKFTNSQTLGGIKDSGPSPGQGHKVVTGNHQ</sequence>
<dbReference type="EMBL" id="JAVYJV010000006">
    <property type="protein sequence ID" value="KAK4368419.1"/>
    <property type="molecule type" value="Genomic_DNA"/>
</dbReference>
<dbReference type="InterPro" id="IPR044700">
    <property type="entry name" value="PIP2/PIPL1"/>
</dbReference>
<dbReference type="Proteomes" id="UP001291623">
    <property type="component" value="Unassembled WGS sequence"/>
</dbReference>
<gene>
    <name evidence="2" type="ORF">RND71_012211</name>
</gene>
<accession>A0AAE1SFA3</accession>
<dbReference type="PANTHER" id="PTHR34663:SF9">
    <property type="entry name" value="OS06G0637400 PROTEIN"/>
    <property type="match status" value="1"/>
</dbReference>
<protein>
    <submittedName>
        <fullName evidence="2">Uncharacterized protein</fullName>
    </submittedName>
</protein>
<keyword evidence="3" id="KW-1185">Reference proteome</keyword>
<organism evidence="2 3">
    <name type="scientific">Anisodus tanguticus</name>
    <dbReference type="NCBI Taxonomy" id="243964"/>
    <lineage>
        <taxon>Eukaryota</taxon>
        <taxon>Viridiplantae</taxon>
        <taxon>Streptophyta</taxon>
        <taxon>Embryophyta</taxon>
        <taxon>Tracheophyta</taxon>
        <taxon>Spermatophyta</taxon>
        <taxon>Magnoliopsida</taxon>
        <taxon>eudicotyledons</taxon>
        <taxon>Gunneridae</taxon>
        <taxon>Pentapetalae</taxon>
        <taxon>asterids</taxon>
        <taxon>lamiids</taxon>
        <taxon>Solanales</taxon>
        <taxon>Solanaceae</taxon>
        <taxon>Solanoideae</taxon>
        <taxon>Hyoscyameae</taxon>
        <taxon>Anisodus</taxon>
    </lineage>
</organism>
<proteinExistence type="predicted"/>
<feature type="region of interest" description="Disordered" evidence="1">
    <location>
        <begin position="58"/>
        <end position="95"/>
    </location>
</feature>